<sequence length="61" mass="7105">MRAKFLYTNTQKKSKLYLRVGVTVVTKLPVTSSSYTKLIKDTPCQSNVWRWIMKISLILLL</sequence>
<protein>
    <submittedName>
        <fullName evidence="1">Uncharacterized protein</fullName>
    </submittedName>
</protein>
<organism evidence="1 2">
    <name type="scientific">Nitrosopumilus piranensis</name>
    <dbReference type="NCBI Taxonomy" id="1582439"/>
    <lineage>
        <taxon>Archaea</taxon>
        <taxon>Nitrososphaerota</taxon>
        <taxon>Nitrososphaeria</taxon>
        <taxon>Nitrosopumilales</taxon>
        <taxon>Nitrosopumilaceae</taxon>
        <taxon>Nitrosopumilus</taxon>
    </lineage>
</organism>
<keyword evidence="2" id="KW-1185">Reference proteome</keyword>
<reference evidence="2" key="1">
    <citation type="submission" date="2015-02" db="EMBL/GenBank/DDBJ databases">
        <title>Characterization of two novel Thaumarchaeota isolated from the Northern Adriatic Sea.</title>
        <authorList>
            <person name="Bayer B."/>
            <person name="Vojvoda J."/>
            <person name="Offre P."/>
            <person name="Srivastava A."/>
            <person name="Elisabeth N."/>
            <person name="Garcia J.A.L."/>
            <person name="Schleper C."/>
            <person name="Herndl G.J."/>
        </authorList>
    </citation>
    <scope>NUCLEOTIDE SEQUENCE [LARGE SCALE GENOMIC DNA]</scope>
    <source>
        <strain evidence="2">D3C</strain>
    </source>
</reference>
<dbReference type="STRING" id="1582439.NPIRD3C_1029"/>
<accession>A0A0C5BVF6</accession>
<dbReference type="KEGG" id="nid:NPIRD3C_1029"/>
<reference evidence="1 2" key="2">
    <citation type="journal article" date="2016" name="ISME J.">
        <title>Physiological and genomic characterization of two novel marine thaumarchaeal strains indicates niche differentiation.</title>
        <authorList>
            <person name="Bayer B."/>
            <person name="Vojvoda J."/>
            <person name="Offre P."/>
            <person name="Alves R.J."/>
            <person name="Elisabeth N.H."/>
            <person name="Garcia J.A."/>
            <person name="Volland J.M."/>
            <person name="Srivastava A."/>
            <person name="Schleper C."/>
            <person name="Herndl G.J."/>
        </authorList>
    </citation>
    <scope>NUCLEOTIDE SEQUENCE [LARGE SCALE GENOMIC DNA]</scope>
    <source>
        <strain evidence="1 2">D3C</strain>
    </source>
</reference>
<name>A0A0C5BVF6_9ARCH</name>
<proteinExistence type="predicted"/>
<dbReference type="Proteomes" id="UP000032027">
    <property type="component" value="Chromosome"/>
</dbReference>
<dbReference type="HOGENOM" id="CLU_2911324_0_0_2"/>
<evidence type="ECO:0000313" key="1">
    <source>
        <dbReference type="EMBL" id="AJM92241.1"/>
    </source>
</evidence>
<dbReference type="AlphaFoldDB" id="A0A0C5BVF6"/>
<evidence type="ECO:0000313" key="2">
    <source>
        <dbReference type="Proteomes" id="UP000032027"/>
    </source>
</evidence>
<reference evidence="1 2" key="3">
    <citation type="journal article" date="2019" name="Int. J. Syst. Evol. Microbiol.">
        <title>Nitrosopumilus adriaticus sp. nov. and Nitrosopumilus piranensis sp. nov., two ammonia-oxidizing archaea from the Adriatic Sea and members of the class Nitrososphaeria.</title>
        <authorList>
            <person name="Bayer B."/>
            <person name="Vojvoda J."/>
            <person name="Reinthaler T."/>
            <person name="Reyes C."/>
            <person name="Pinto M."/>
            <person name="Herndl G.J."/>
        </authorList>
    </citation>
    <scope>NUCLEOTIDE SEQUENCE [LARGE SCALE GENOMIC DNA]</scope>
    <source>
        <strain evidence="1 2">D3C</strain>
    </source>
</reference>
<dbReference type="EMBL" id="CP010868">
    <property type="protein sequence ID" value="AJM92241.1"/>
    <property type="molecule type" value="Genomic_DNA"/>
</dbReference>
<gene>
    <name evidence="1" type="ORF">NPIRD3C_1029</name>
</gene>